<evidence type="ECO:0000313" key="5">
    <source>
        <dbReference type="Proteomes" id="UP000824120"/>
    </source>
</evidence>
<feature type="repeat" description="RCC1" evidence="2">
    <location>
        <begin position="136"/>
        <end position="187"/>
    </location>
</feature>
<feature type="repeat" description="RCC1" evidence="2">
    <location>
        <begin position="84"/>
        <end position="135"/>
    </location>
</feature>
<dbReference type="Pfam" id="PF25390">
    <property type="entry name" value="WD40_RLD"/>
    <property type="match status" value="1"/>
</dbReference>
<comment type="caution">
    <text evidence="4">The sequence shown here is derived from an EMBL/GenBank/DDBJ whole genome shotgun (WGS) entry which is preliminary data.</text>
</comment>
<dbReference type="SUPFAM" id="SSF50985">
    <property type="entry name" value="RCC1/BLIP-II"/>
    <property type="match status" value="2"/>
</dbReference>
<dbReference type="PRINTS" id="PR00633">
    <property type="entry name" value="RCCNDNSATION"/>
</dbReference>
<evidence type="ECO:0000256" key="1">
    <source>
        <dbReference type="ARBA" id="ARBA00022737"/>
    </source>
</evidence>
<dbReference type="PROSITE" id="PS00626">
    <property type="entry name" value="RCC1_2"/>
    <property type="match status" value="4"/>
</dbReference>
<sequence>MAEGRGGDCNSDIAVRPIRKVLLISAGATGNVVCSWGRGEDGQLGLGDAEDRFSPTQVSALDGQEIVSLTCGADHTTAYSEALKQVYSWGWGDFGRLGHGNSSDLFTPQPIKALHGVCIKQIACGDSHCLAVTMEGEVQSWGRNQNGQLGLGTTEDSLVPRKIEAFKGIPVKMVAAGAEHTAAVTEDGELYGWGWGRYGNLGLGDRNDRLVPEKVSANVGEKMFIVACGWRHTICVSSSGALYTYGWSKYGQLGHGDFEDHLFPHKVQALHESFTSQISGGWRHTMALTSDGKLYGWGWNKVWFLNAVILSYKLVKIIQSGPSLGALLDLSYSILIALFPLWFFCLWHVPFVASLQPALFDYSDKAFVFVLVYLLSWCLVLHHEQFGQVGVDDNCDHCSPVQVTFPHDQKVILLSCGWRHTLAVTERQNVFSWGRGTNGQLGHGESVDRYVPRIIEVLSVDGSSGQQIGSSTFDPSTAEKSWVSPTERYAVVPDENVPRQTVIPERGTGNDVNVPENDENDYLDVSPIVTDCFRTIKNSKFLHEVAVLITKVAQICHRTLRKSSFMSSAKEK</sequence>
<keyword evidence="5" id="KW-1185">Reference proteome</keyword>
<dbReference type="PANTHER" id="PTHR22870">
    <property type="entry name" value="REGULATOR OF CHROMOSOME CONDENSATION"/>
    <property type="match status" value="1"/>
</dbReference>
<dbReference type="InterPro" id="IPR000408">
    <property type="entry name" value="Reg_chr_condens"/>
</dbReference>
<keyword evidence="1" id="KW-0677">Repeat</keyword>
<feature type="non-terminal residue" evidence="4">
    <location>
        <position position="1"/>
    </location>
</feature>
<dbReference type="AlphaFoldDB" id="A0A9J5Z2D0"/>
<accession>A0A9J5Z2D0</accession>
<feature type="repeat" description="RCC1" evidence="2">
    <location>
        <begin position="428"/>
        <end position="473"/>
    </location>
</feature>
<gene>
    <name evidence="4" type="ORF">H5410_027056</name>
</gene>
<feature type="repeat" description="RCC1" evidence="2">
    <location>
        <begin position="188"/>
        <end position="239"/>
    </location>
</feature>
<reference evidence="4 5" key="1">
    <citation type="submission" date="2020-09" db="EMBL/GenBank/DDBJ databases">
        <title>De no assembly of potato wild relative species, Solanum commersonii.</title>
        <authorList>
            <person name="Cho K."/>
        </authorList>
    </citation>
    <scope>NUCLEOTIDE SEQUENCE [LARGE SCALE GENOMIC DNA]</scope>
    <source>
        <strain evidence="4">LZ3.2</strain>
        <tissue evidence="4">Leaf</tissue>
    </source>
</reference>
<dbReference type="Proteomes" id="UP000824120">
    <property type="component" value="Chromosome 5"/>
</dbReference>
<evidence type="ECO:0000259" key="3">
    <source>
        <dbReference type="Pfam" id="PF25390"/>
    </source>
</evidence>
<dbReference type="EMBL" id="JACXVP010000005">
    <property type="protein sequence ID" value="KAG5605564.1"/>
    <property type="molecule type" value="Genomic_DNA"/>
</dbReference>
<evidence type="ECO:0000256" key="2">
    <source>
        <dbReference type="PROSITE-ProRule" id="PRU00235"/>
    </source>
</evidence>
<organism evidence="4 5">
    <name type="scientific">Solanum commersonii</name>
    <name type="common">Commerson's wild potato</name>
    <name type="synonym">Commerson's nightshade</name>
    <dbReference type="NCBI Taxonomy" id="4109"/>
    <lineage>
        <taxon>Eukaryota</taxon>
        <taxon>Viridiplantae</taxon>
        <taxon>Streptophyta</taxon>
        <taxon>Embryophyta</taxon>
        <taxon>Tracheophyta</taxon>
        <taxon>Spermatophyta</taxon>
        <taxon>Magnoliopsida</taxon>
        <taxon>eudicotyledons</taxon>
        <taxon>Gunneridae</taxon>
        <taxon>Pentapetalae</taxon>
        <taxon>asterids</taxon>
        <taxon>lamiids</taxon>
        <taxon>Solanales</taxon>
        <taxon>Solanaceae</taxon>
        <taxon>Solanoideae</taxon>
        <taxon>Solaneae</taxon>
        <taxon>Solanum</taxon>
    </lineage>
</organism>
<dbReference type="InterPro" id="IPR051210">
    <property type="entry name" value="Ub_ligase/GEF_domain"/>
</dbReference>
<dbReference type="InterPro" id="IPR058923">
    <property type="entry name" value="RCC1-like_dom"/>
</dbReference>
<dbReference type="Gene3D" id="2.130.10.30">
    <property type="entry name" value="Regulator of chromosome condensation 1/beta-lactamase-inhibitor protein II"/>
    <property type="match status" value="2"/>
</dbReference>
<dbReference type="PROSITE" id="PS50012">
    <property type="entry name" value="RCC1_3"/>
    <property type="match status" value="6"/>
</dbReference>
<dbReference type="InterPro" id="IPR009091">
    <property type="entry name" value="RCC1/BLIP-II"/>
</dbReference>
<dbReference type="PANTHER" id="PTHR22870:SF360">
    <property type="entry name" value="ULTRAVIOLET-B RECEPTOR UVR8"/>
    <property type="match status" value="1"/>
</dbReference>
<dbReference type="OrthoDB" id="8068875at2759"/>
<proteinExistence type="predicted"/>
<feature type="repeat" description="RCC1" evidence="2">
    <location>
        <begin position="240"/>
        <end position="291"/>
    </location>
</feature>
<feature type="repeat" description="RCC1" evidence="2">
    <location>
        <begin position="31"/>
        <end position="82"/>
    </location>
</feature>
<dbReference type="Pfam" id="PF13540">
    <property type="entry name" value="RCC1_2"/>
    <property type="match status" value="1"/>
</dbReference>
<feature type="domain" description="RCC1-like" evidence="3">
    <location>
        <begin position="33"/>
        <end position="301"/>
    </location>
</feature>
<evidence type="ECO:0000313" key="4">
    <source>
        <dbReference type="EMBL" id="KAG5605564.1"/>
    </source>
</evidence>
<protein>
    <recommendedName>
        <fullName evidence="3">RCC1-like domain-containing protein</fullName>
    </recommendedName>
</protein>
<name>A0A9J5Z2D0_SOLCO</name>